<keyword evidence="3" id="KW-0732">Signal</keyword>
<dbReference type="RefSeq" id="WP_076725045.1">
    <property type="nucleotide sequence ID" value="NZ_MSCW01000007.1"/>
</dbReference>
<protein>
    <submittedName>
        <fullName evidence="4">Nitrate ABC transporter substrate-binding protein</fullName>
    </submittedName>
</protein>
<dbReference type="Proteomes" id="UP000189339">
    <property type="component" value="Unassembled WGS sequence"/>
</dbReference>
<dbReference type="OrthoDB" id="5292144at2"/>
<evidence type="ECO:0000256" key="1">
    <source>
        <dbReference type="ARBA" id="ARBA00004418"/>
    </source>
</evidence>
<keyword evidence="5" id="KW-1185">Reference proteome</keyword>
<dbReference type="Gene3D" id="3.40.190.10">
    <property type="entry name" value="Periplasmic binding protein-like II"/>
    <property type="match status" value="2"/>
</dbReference>
<dbReference type="GO" id="GO:0042597">
    <property type="term" value="C:periplasmic space"/>
    <property type="evidence" value="ECO:0007669"/>
    <property type="project" value="UniProtKB-SubCell"/>
</dbReference>
<reference evidence="4 5" key="1">
    <citation type="submission" date="2016-12" db="EMBL/GenBank/DDBJ databases">
        <title>Marinobacter lutaoensis whole genome sequencing.</title>
        <authorList>
            <person name="Verma A."/>
            <person name="Krishnamurthi S."/>
        </authorList>
    </citation>
    <scope>NUCLEOTIDE SEQUENCE [LARGE SCALE GENOMIC DNA]</scope>
    <source>
        <strain evidence="4 5">T5054</strain>
    </source>
</reference>
<evidence type="ECO:0000256" key="3">
    <source>
        <dbReference type="ARBA" id="ARBA00022729"/>
    </source>
</evidence>
<comment type="similarity">
    <text evidence="2">Belongs to the bacterial solute-binding protein SsuA/TauA family.</text>
</comment>
<dbReference type="PROSITE" id="PS51257">
    <property type="entry name" value="PROKAR_LIPOPROTEIN"/>
    <property type="match status" value="1"/>
</dbReference>
<dbReference type="Pfam" id="PF13379">
    <property type="entry name" value="NMT1_2"/>
    <property type="match status" value="1"/>
</dbReference>
<organism evidence="4 5">
    <name type="scientific">Marinobacter lutaoensis</name>
    <dbReference type="NCBI Taxonomy" id="135739"/>
    <lineage>
        <taxon>Bacteria</taxon>
        <taxon>Pseudomonadati</taxon>
        <taxon>Pseudomonadota</taxon>
        <taxon>Gammaproteobacteria</taxon>
        <taxon>Pseudomonadales</taxon>
        <taxon>Marinobacteraceae</taxon>
        <taxon>Marinobacter</taxon>
    </lineage>
</organism>
<dbReference type="AlphaFoldDB" id="A0A1V2DSR3"/>
<evidence type="ECO:0000313" key="5">
    <source>
        <dbReference type="Proteomes" id="UP000189339"/>
    </source>
</evidence>
<comment type="subcellular location">
    <subcellularLocation>
        <location evidence="1">Periplasm</location>
    </subcellularLocation>
</comment>
<sequence length="319" mass="34854">MQRRRFLGMCVAAGVAAMTGTGCGRARPLKFGIHPWIGYEPLYLAEEFGWLPAPLQLVRGRSAGDSMAGLASGALDGAALTLDEAIRVHTRGTELYVVAVTDVSAGADVLVARPEIGSVEQLVGRRVAVEMNGASGVLFLSLLERSGIPRDRLTVVDLPVDRHLEAWQQGRVAASVCYEPVASLLEDAGGVRLFDSRQIPETIFDVLVVTRRRAEQDPALVTDLVLAYFRGQQHLVRNRHDAVYRVAARQNIRPEDVQAALACVMLPDLSSNHRYLAPNGRIETVARHLSRMLTREGLLPAPLGEDRLCNPAFLPRRLS</sequence>
<proteinExistence type="inferred from homology"/>
<dbReference type="EMBL" id="MSCW01000007">
    <property type="protein sequence ID" value="ONF43579.1"/>
    <property type="molecule type" value="Genomic_DNA"/>
</dbReference>
<evidence type="ECO:0000313" key="4">
    <source>
        <dbReference type="EMBL" id="ONF43579.1"/>
    </source>
</evidence>
<dbReference type="PANTHER" id="PTHR30024:SF47">
    <property type="entry name" value="TAURINE-BINDING PERIPLASMIC PROTEIN"/>
    <property type="match status" value="1"/>
</dbReference>
<dbReference type="STRING" id="135739.BTO32_13045"/>
<accession>A0A1V2DSR3</accession>
<dbReference type="PANTHER" id="PTHR30024">
    <property type="entry name" value="ALIPHATIC SULFONATES-BINDING PROTEIN-RELATED"/>
    <property type="match status" value="1"/>
</dbReference>
<gene>
    <name evidence="4" type="ORF">BTO32_13045</name>
</gene>
<name>A0A1V2DSR3_9GAMM</name>
<comment type="caution">
    <text evidence="4">The sequence shown here is derived from an EMBL/GenBank/DDBJ whole genome shotgun (WGS) entry which is preliminary data.</text>
</comment>
<evidence type="ECO:0000256" key="2">
    <source>
        <dbReference type="ARBA" id="ARBA00010742"/>
    </source>
</evidence>
<dbReference type="SUPFAM" id="SSF53850">
    <property type="entry name" value="Periplasmic binding protein-like II"/>
    <property type="match status" value="1"/>
</dbReference>